<reference evidence="4" key="1">
    <citation type="submission" date="2023-03" db="EMBL/GenBank/DDBJ databases">
        <title>Mating type loci evolution in Malassezia.</title>
        <authorList>
            <person name="Coelho M.A."/>
        </authorList>
    </citation>
    <scope>NUCLEOTIDE SEQUENCE</scope>
    <source>
        <strain evidence="4">CBS 9431</strain>
    </source>
</reference>
<name>A0AAF0EY25_9BASI</name>
<dbReference type="GO" id="GO:0000776">
    <property type="term" value="C:kinetochore"/>
    <property type="evidence" value="ECO:0007669"/>
    <property type="project" value="InterPro"/>
</dbReference>
<protein>
    <recommendedName>
        <fullName evidence="3">Kinetochore protein Sos7 coiled-coil domain-containing protein</fullName>
    </recommendedName>
</protein>
<evidence type="ECO:0000313" key="4">
    <source>
        <dbReference type="EMBL" id="WFD37175.1"/>
    </source>
</evidence>
<proteinExistence type="predicted"/>
<accession>A0AAF0EY25</accession>
<dbReference type="PANTHER" id="PTHR37329:SF1">
    <property type="entry name" value="KINETOCHORE PROTEIN SOS7"/>
    <property type="match status" value="1"/>
</dbReference>
<feature type="region of interest" description="Disordered" evidence="2">
    <location>
        <begin position="1"/>
        <end position="47"/>
    </location>
</feature>
<gene>
    <name evidence="4" type="ORF">MJAP1_000117</name>
</gene>
<keyword evidence="1" id="KW-0175">Coiled coil</keyword>
<dbReference type="RefSeq" id="XP_060120072.1">
    <property type="nucleotide sequence ID" value="XM_060264089.1"/>
</dbReference>
<feature type="domain" description="Kinetochore protein Sos7 coiled-coil" evidence="3">
    <location>
        <begin position="118"/>
        <end position="194"/>
    </location>
</feature>
<evidence type="ECO:0000313" key="5">
    <source>
        <dbReference type="Proteomes" id="UP001217754"/>
    </source>
</evidence>
<dbReference type="GO" id="GO:0051315">
    <property type="term" value="P:attachment of mitotic spindle microtubules to kinetochore"/>
    <property type="evidence" value="ECO:0007669"/>
    <property type="project" value="TreeGrafter"/>
</dbReference>
<feature type="coiled-coil region" evidence="1">
    <location>
        <begin position="164"/>
        <end position="191"/>
    </location>
</feature>
<dbReference type="EMBL" id="CP119958">
    <property type="protein sequence ID" value="WFD37175.1"/>
    <property type="molecule type" value="Genomic_DNA"/>
</dbReference>
<evidence type="ECO:0000256" key="2">
    <source>
        <dbReference type="SAM" id="MobiDB-lite"/>
    </source>
</evidence>
<dbReference type="AlphaFoldDB" id="A0AAF0EY25"/>
<dbReference type="Proteomes" id="UP001217754">
    <property type="component" value="Chromosome 1"/>
</dbReference>
<dbReference type="GeneID" id="85223766"/>
<feature type="coiled-coil region" evidence="1">
    <location>
        <begin position="235"/>
        <end position="297"/>
    </location>
</feature>
<dbReference type="Pfam" id="PF20882">
    <property type="entry name" value="Sos7"/>
    <property type="match status" value="1"/>
</dbReference>
<evidence type="ECO:0000259" key="3">
    <source>
        <dbReference type="Pfam" id="PF20882"/>
    </source>
</evidence>
<dbReference type="InterPro" id="IPR048781">
    <property type="entry name" value="Sos7_CC"/>
</dbReference>
<dbReference type="PANTHER" id="PTHR37329">
    <property type="entry name" value="KINETOCHORE PROTEIN SOS7"/>
    <property type="match status" value="1"/>
</dbReference>
<dbReference type="GO" id="GO:0034501">
    <property type="term" value="P:protein localization to kinetochore"/>
    <property type="evidence" value="ECO:0007669"/>
    <property type="project" value="InterPro"/>
</dbReference>
<keyword evidence="5" id="KW-1185">Reference proteome</keyword>
<feature type="compositionally biased region" description="Basic and acidic residues" evidence="2">
    <location>
        <begin position="33"/>
        <end position="47"/>
    </location>
</feature>
<dbReference type="InterPro" id="IPR037475">
    <property type="entry name" value="Sos7"/>
</dbReference>
<sequence>MQGRQSAPLSARSMRASMSPGSKSMVQASPRKPLQDRNGDASARDTIRATQSLLSTLHAPEDATKAYLSLHALKDTLGQYRTLEEDPLATDPGLALDWDLYRDEPGALEAEEEELKAYYRKLKFIYLEQETKLRFLADLQDDPETGQEPQILTVEDVASRESDSRKVKMQLVEAKTRVRELRADIDELADSMKEPWGDLEDGEAEALDLMAGISDMELELARIRAAEGMHGTMTAAEAVAKSEEQVEEMQRIETETSEVTHALEKTKMELKQSSRALERLKAERSAAEKLANEAQLGAGRDRGRDWELERVCARHTTMLHQLHESLALHALHAPTPETLEVVFAPTAVDGASPGTLRLTWDVPGGQLLGYELEDAHGAPLALSHEASLYVDAALESNQPAALVQRVWQEM</sequence>
<organism evidence="4 5">
    <name type="scientific">Malassezia japonica</name>
    <dbReference type="NCBI Taxonomy" id="223818"/>
    <lineage>
        <taxon>Eukaryota</taxon>
        <taxon>Fungi</taxon>
        <taxon>Dikarya</taxon>
        <taxon>Basidiomycota</taxon>
        <taxon>Ustilaginomycotina</taxon>
        <taxon>Malasseziomycetes</taxon>
        <taxon>Malasseziales</taxon>
        <taxon>Malasseziaceae</taxon>
        <taxon>Malassezia</taxon>
    </lineage>
</organism>
<evidence type="ECO:0000256" key="1">
    <source>
        <dbReference type="SAM" id="Coils"/>
    </source>
</evidence>